<name>A0ABP9F5F5_9ACTN</name>
<protein>
    <recommendedName>
        <fullName evidence="1">DUF4031 domain-containing protein</fullName>
    </recommendedName>
</protein>
<accession>A0ABP9F5F5</accession>
<dbReference type="RefSeq" id="WP_345579596.1">
    <property type="nucleotide sequence ID" value="NZ_BAABLV010000014.1"/>
</dbReference>
<evidence type="ECO:0000313" key="3">
    <source>
        <dbReference type="Proteomes" id="UP001501521"/>
    </source>
</evidence>
<evidence type="ECO:0000259" key="1">
    <source>
        <dbReference type="Pfam" id="PF13223"/>
    </source>
</evidence>
<dbReference type="SUPFAM" id="SSF109604">
    <property type="entry name" value="HD-domain/PDEase-like"/>
    <property type="match status" value="1"/>
</dbReference>
<organism evidence="2 3">
    <name type="scientific">Tessaracoccus lubricantis</name>
    <dbReference type="NCBI Taxonomy" id="545543"/>
    <lineage>
        <taxon>Bacteria</taxon>
        <taxon>Bacillati</taxon>
        <taxon>Actinomycetota</taxon>
        <taxon>Actinomycetes</taxon>
        <taxon>Propionibacteriales</taxon>
        <taxon>Propionibacteriaceae</taxon>
        <taxon>Tessaracoccus</taxon>
    </lineage>
</organism>
<proteinExistence type="predicted"/>
<feature type="domain" description="DUF4031" evidence="1">
    <location>
        <begin position="3"/>
        <end position="77"/>
    </location>
</feature>
<dbReference type="Proteomes" id="UP001501521">
    <property type="component" value="Unassembled WGS sequence"/>
</dbReference>
<reference evidence="3" key="1">
    <citation type="journal article" date="2019" name="Int. J. Syst. Evol. Microbiol.">
        <title>The Global Catalogue of Microorganisms (GCM) 10K type strain sequencing project: providing services to taxonomists for standard genome sequencing and annotation.</title>
        <authorList>
            <consortium name="The Broad Institute Genomics Platform"/>
            <consortium name="The Broad Institute Genome Sequencing Center for Infectious Disease"/>
            <person name="Wu L."/>
            <person name="Ma J."/>
        </authorList>
    </citation>
    <scope>NUCLEOTIDE SEQUENCE [LARGE SCALE GENOMIC DNA]</scope>
    <source>
        <strain evidence="3">JCM 19125</strain>
    </source>
</reference>
<dbReference type="PANTHER" id="PTHR21174:SF0">
    <property type="entry name" value="HD PHOSPHOHYDROLASE FAMILY PROTEIN-RELATED"/>
    <property type="match status" value="1"/>
</dbReference>
<sequence>MAVLIDPPRWPAHGTVFAHLVSDTSLEELHALALRAELPPRAFDHDHYDVPASRYDDLVALGATPVGEMDLIRALTASGLRVRKPQKSPTRNESHAIAHRSWSYLGLPETIRDDLLARWQQPHRHYHDVRHLAQVLLALGELACTDRVVILAAWFHDAIYDGAPGRDEEASAALAEDSLAGLLPDDDVAAVGRLIRMTATHSPTDEREAILSDADLSVLGQIPGRYHVYVRDVRLDYAHVDDDAWRNGRSQVLRQLLAKEPLFHTEMARDLWETQARANLEDELRSLTTGLFSGPETRPEP</sequence>
<dbReference type="InterPro" id="IPR025109">
    <property type="entry name" value="DUF4031"/>
</dbReference>
<dbReference type="InterPro" id="IPR009218">
    <property type="entry name" value="HD_phosphohydro"/>
</dbReference>
<evidence type="ECO:0000313" key="2">
    <source>
        <dbReference type="EMBL" id="GAA4893927.1"/>
    </source>
</evidence>
<dbReference type="EMBL" id="BAABLV010000014">
    <property type="protein sequence ID" value="GAA4893927.1"/>
    <property type="molecule type" value="Genomic_DNA"/>
</dbReference>
<gene>
    <name evidence="2" type="ORF">GCM10025789_08930</name>
</gene>
<keyword evidence="3" id="KW-1185">Reference proteome</keyword>
<dbReference type="PANTHER" id="PTHR21174">
    <property type="match status" value="1"/>
</dbReference>
<comment type="caution">
    <text evidence="2">The sequence shown here is derived from an EMBL/GenBank/DDBJ whole genome shotgun (WGS) entry which is preliminary data.</text>
</comment>
<dbReference type="Pfam" id="PF13223">
    <property type="entry name" value="DUF4031"/>
    <property type="match status" value="1"/>
</dbReference>
<dbReference type="Gene3D" id="1.10.3210.10">
    <property type="entry name" value="Hypothetical protein af1432"/>
    <property type="match status" value="1"/>
</dbReference>